<proteinExistence type="predicted"/>
<evidence type="ECO:0000313" key="2">
    <source>
        <dbReference type="EMBL" id="MBO1832989.1"/>
    </source>
</evidence>
<dbReference type="RefSeq" id="WP_174956940.1">
    <property type="nucleotide sequence ID" value="NZ_JAENHZ010000008.1"/>
</dbReference>
<sequence>MNSKIEGKVLEADDFVTHRKAWRDALLIARDNGSHVGLDDGPLNWDICIQAFDEAFALYAPGSIPDGFRSNREAWRLALTIAQDLAKVQGPDVDDKAYWEHEIRAFDRAFESVGIRLADGELPELTELAVEDLQAGDKVDLDSCPFLKESASADFEFAVVESVERETADCVVVSYEDHEVVGYPVGCKLKVSSETLGNRKLPETSHQTAGAVHLNGRVVAAADLITTLDKAESFIVGFEGDEQQEGIDELLREIRTTKGGLKAQRKQPQLTVEVKRSDGTTFPDRVRFNWGFHDGTAEAERAKVRDMESNQDRSYAHGYVRGVLAWKNLGYRPESSDEAWSMYQGHPFVSPEAGKVLETSDLNSDPAVIEARVLADYQHMLGRTVLVRVVSGYRGSDSVDIRLNPPAKVRIAKTEEASLKHWNDDWCDPYWEVEVVEPHPQLVGIRSTWISGSCYHLNGQQANASDVISVVSNEPSHKPDSLASSL</sequence>
<protein>
    <submittedName>
        <fullName evidence="1">Uncharacterized protein</fullName>
    </submittedName>
</protein>
<keyword evidence="4" id="KW-1185">Reference proteome</keyword>
<reference evidence="1" key="1">
    <citation type="submission" date="2021-01" db="EMBL/GenBank/DDBJ databases">
        <title>Outbreak of Burkholderia contaminns endophthalmitis traced to a clinical ventilation system.</title>
        <authorList>
            <person name="Lipuma J."/>
            <person name="Spilker T."/>
            <person name="Kratholm J."/>
        </authorList>
    </citation>
    <scope>NUCLEOTIDE SEQUENCE</scope>
    <source>
        <strain evidence="1">HI4954</strain>
    </source>
</reference>
<accession>A0AAP1V5I1</accession>
<comment type="caution">
    <text evidence="1">The sequence shown here is derived from an EMBL/GenBank/DDBJ whole genome shotgun (WGS) entry which is preliminary data.</text>
</comment>
<dbReference type="Proteomes" id="UP000664048">
    <property type="component" value="Unassembled WGS sequence"/>
</dbReference>
<evidence type="ECO:0000313" key="4">
    <source>
        <dbReference type="Proteomes" id="UP000664048"/>
    </source>
</evidence>
<evidence type="ECO:0000313" key="3">
    <source>
        <dbReference type="Proteomes" id="UP000611459"/>
    </source>
</evidence>
<dbReference type="EMBL" id="JAENIB010000007">
    <property type="protein sequence ID" value="MBK1932170.1"/>
    <property type="molecule type" value="Genomic_DNA"/>
</dbReference>
<dbReference type="Proteomes" id="UP000611459">
    <property type="component" value="Unassembled WGS sequence"/>
</dbReference>
<dbReference type="EMBL" id="JAGEMX010000009">
    <property type="protein sequence ID" value="MBO1832989.1"/>
    <property type="molecule type" value="Genomic_DNA"/>
</dbReference>
<dbReference type="AlphaFoldDB" id="A0AAP1V5I1"/>
<reference evidence="2 4" key="2">
    <citation type="submission" date="2021-03" db="EMBL/GenBank/DDBJ databases">
        <title>Clinical course, treatment and visual outcome of an outbreak of Burkholderia contaminans endophthalmitis following cataract surgery.</title>
        <authorList>
            <person name="Lind C."/>
            <person name="Olsen K."/>
            <person name="Angelsen N.K."/>
            <person name="Krefting E.A."/>
            <person name="Fossen K."/>
            <person name="Gravningen K."/>
            <person name="Depoorter E."/>
            <person name="Vandamme P."/>
            <person name="Bertelsen G."/>
        </authorList>
    </citation>
    <scope>NUCLEOTIDE SEQUENCE [LARGE SCALE GENOMIC DNA]</scope>
    <source>
        <strain evidence="2 4">51242556</strain>
    </source>
</reference>
<gene>
    <name evidence="2" type="ORF">J4M89_26735</name>
    <name evidence="1" type="ORF">JIN94_19965</name>
</gene>
<organism evidence="1 3">
    <name type="scientific">Burkholderia contaminans</name>
    <dbReference type="NCBI Taxonomy" id="488447"/>
    <lineage>
        <taxon>Bacteria</taxon>
        <taxon>Pseudomonadati</taxon>
        <taxon>Pseudomonadota</taxon>
        <taxon>Betaproteobacteria</taxon>
        <taxon>Burkholderiales</taxon>
        <taxon>Burkholderiaceae</taxon>
        <taxon>Burkholderia</taxon>
        <taxon>Burkholderia cepacia complex</taxon>
    </lineage>
</organism>
<name>A0AAP1V5I1_9BURK</name>
<evidence type="ECO:0000313" key="1">
    <source>
        <dbReference type="EMBL" id="MBK1932170.1"/>
    </source>
</evidence>